<dbReference type="AlphaFoldDB" id="A0A2U3E1U9"/>
<dbReference type="Proteomes" id="UP000245956">
    <property type="component" value="Unassembled WGS sequence"/>
</dbReference>
<feature type="region of interest" description="Disordered" evidence="1">
    <location>
        <begin position="146"/>
        <end position="194"/>
    </location>
</feature>
<evidence type="ECO:0000313" key="3">
    <source>
        <dbReference type="Proteomes" id="UP000245956"/>
    </source>
</evidence>
<comment type="caution">
    <text evidence="2">The sequence shown here is derived from an EMBL/GenBank/DDBJ whole genome shotgun (WGS) entry which is preliminary data.</text>
</comment>
<sequence length="194" mass="21086">MCRCAMCHRSWVHGLAQTLRGPHRERGLLQTSDSSDEDVTPRLPPFRGGRLTAGGLAPKEADGSAHLLPGRSCRVRCIARVADAHSLVGIWCTTIGRAAAKSTLGSFVLSVRCVSVPRHAGRARREMDGRSAAGEGVYPLSRLGARTVPDSRARRRQWPHHRCSRGARGRCPAPERSEEALANPEDTRDSSPLL</sequence>
<evidence type="ECO:0000256" key="1">
    <source>
        <dbReference type="SAM" id="MobiDB-lite"/>
    </source>
</evidence>
<evidence type="ECO:0000313" key="2">
    <source>
        <dbReference type="EMBL" id="PWI68477.1"/>
    </source>
</evidence>
<accession>A0A2U3E1U9</accession>
<gene>
    <name evidence="2" type="ORF">PCL_02246</name>
</gene>
<dbReference type="EMBL" id="LCWV01000015">
    <property type="protein sequence ID" value="PWI68477.1"/>
    <property type="molecule type" value="Genomic_DNA"/>
</dbReference>
<feature type="compositionally biased region" description="Basic residues" evidence="1">
    <location>
        <begin position="153"/>
        <end position="168"/>
    </location>
</feature>
<name>A0A2U3E1U9_PURLI</name>
<protein>
    <submittedName>
        <fullName evidence="2">Uncharacterized protein</fullName>
    </submittedName>
</protein>
<proteinExistence type="predicted"/>
<reference evidence="2 3" key="1">
    <citation type="journal article" date="2016" name="Front. Microbiol.">
        <title>Genome and transcriptome sequences reveal the specific parasitism of the nematophagous Purpureocillium lilacinum 36-1.</title>
        <authorList>
            <person name="Xie J."/>
            <person name="Li S."/>
            <person name="Mo C."/>
            <person name="Xiao X."/>
            <person name="Peng D."/>
            <person name="Wang G."/>
            <person name="Xiao Y."/>
        </authorList>
    </citation>
    <scope>NUCLEOTIDE SEQUENCE [LARGE SCALE GENOMIC DNA]</scope>
    <source>
        <strain evidence="2 3">36-1</strain>
    </source>
</reference>
<feature type="compositionally biased region" description="Basic and acidic residues" evidence="1">
    <location>
        <begin position="173"/>
        <end position="194"/>
    </location>
</feature>
<organism evidence="2 3">
    <name type="scientific">Purpureocillium lilacinum</name>
    <name type="common">Paecilomyces lilacinus</name>
    <dbReference type="NCBI Taxonomy" id="33203"/>
    <lineage>
        <taxon>Eukaryota</taxon>
        <taxon>Fungi</taxon>
        <taxon>Dikarya</taxon>
        <taxon>Ascomycota</taxon>
        <taxon>Pezizomycotina</taxon>
        <taxon>Sordariomycetes</taxon>
        <taxon>Hypocreomycetidae</taxon>
        <taxon>Hypocreales</taxon>
        <taxon>Ophiocordycipitaceae</taxon>
        <taxon>Purpureocillium</taxon>
    </lineage>
</organism>
<feature type="region of interest" description="Disordered" evidence="1">
    <location>
        <begin position="27"/>
        <end position="55"/>
    </location>
</feature>